<dbReference type="PANTHER" id="PTHR33164">
    <property type="entry name" value="TRANSCRIPTIONAL REGULATOR, MARR FAMILY"/>
    <property type="match status" value="1"/>
</dbReference>
<dbReference type="PROSITE" id="PS50995">
    <property type="entry name" value="HTH_MARR_2"/>
    <property type="match status" value="1"/>
</dbReference>
<evidence type="ECO:0000313" key="2">
    <source>
        <dbReference type="EMBL" id="MCZ8379968.1"/>
    </source>
</evidence>
<organism evidence="2 3">
    <name type="scientific">Mycobacterium hippophais</name>
    <dbReference type="NCBI Taxonomy" id="3016340"/>
    <lineage>
        <taxon>Bacteria</taxon>
        <taxon>Bacillati</taxon>
        <taxon>Actinomycetota</taxon>
        <taxon>Actinomycetes</taxon>
        <taxon>Mycobacteriales</taxon>
        <taxon>Mycobacteriaceae</taxon>
        <taxon>Mycobacterium</taxon>
    </lineage>
</organism>
<dbReference type="SUPFAM" id="SSF46785">
    <property type="entry name" value="Winged helix' DNA-binding domain"/>
    <property type="match status" value="1"/>
</dbReference>
<dbReference type="InterPro" id="IPR000835">
    <property type="entry name" value="HTH_MarR-typ"/>
</dbReference>
<keyword evidence="3" id="KW-1185">Reference proteome</keyword>
<evidence type="ECO:0000313" key="3">
    <source>
        <dbReference type="Proteomes" id="UP001142153"/>
    </source>
</evidence>
<dbReference type="InterPro" id="IPR039422">
    <property type="entry name" value="MarR/SlyA-like"/>
</dbReference>
<dbReference type="PANTHER" id="PTHR33164:SF106">
    <property type="entry name" value="TRANSCRIPTIONAL REGULATORY PROTEIN"/>
    <property type="match status" value="1"/>
</dbReference>
<sequence>MSVDAENVEPTDRAVLEALLSADLRALTAESDRIGRMFAELHHLSANEFHALLHIMVGETSGMPLTAGQLQQRLGLTHAGITYLVRRMISAGHIRRDADPADRRKAILRYEHDGMELARAFFTHLGAANRAALAGFSDDDLRTAHQVMHTLTQAMDHFRRRLTTSAEADGSDGRT</sequence>
<accession>A0ABT4PTT8</accession>
<dbReference type="Gene3D" id="1.10.10.10">
    <property type="entry name" value="Winged helix-like DNA-binding domain superfamily/Winged helix DNA-binding domain"/>
    <property type="match status" value="1"/>
</dbReference>
<proteinExistence type="predicted"/>
<evidence type="ECO:0000259" key="1">
    <source>
        <dbReference type="PROSITE" id="PS50995"/>
    </source>
</evidence>
<protein>
    <submittedName>
        <fullName evidence="2">MarR family transcriptional regulator</fullName>
    </submittedName>
</protein>
<feature type="domain" description="HTH marR-type" evidence="1">
    <location>
        <begin position="13"/>
        <end position="153"/>
    </location>
</feature>
<dbReference type="SMART" id="SM00347">
    <property type="entry name" value="HTH_MARR"/>
    <property type="match status" value="1"/>
</dbReference>
<dbReference type="InterPro" id="IPR036388">
    <property type="entry name" value="WH-like_DNA-bd_sf"/>
</dbReference>
<name>A0ABT4PTT8_9MYCO</name>
<dbReference type="EMBL" id="JAPZPY010000005">
    <property type="protein sequence ID" value="MCZ8379968.1"/>
    <property type="molecule type" value="Genomic_DNA"/>
</dbReference>
<gene>
    <name evidence="2" type="ORF">O6P37_13940</name>
</gene>
<dbReference type="Pfam" id="PF12802">
    <property type="entry name" value="MarR_2"/>
    <property type="match status" value="1"/>
</dbReference>
<reference evidence="2" key="1">
    <citation type="submission" date="2022-12" db="EMBL/GenBank/DDBJ databases">
        <authorList>
            <person name="Deng Y."/>
            <person name="Zhang Y.-Q."/>
        </authorList>
    </citation>
    <scope>NUCLEOTIDE SEQUENCE</scope>
    <source>
        <strain evidence="2">CPCC 205372</strain>
    </source>
</reference>
<dbReference type="InterPro" id="IPR036390">
    <property type="entry name" value="WH_DNA-bd_sf"/>
</dbReference>
<comment type="caution">
    <text evidence="2">The sequence shown here is derived from an EMBL/GenBank/DDBJ whole genome shotgun (WGS) entry which is preliminary data.</text>
</comment>
<dbReference type="Proteomes" id="UP001142153">
    <property type="component" value="Unassembled WGS sequence"/>
</dbReference>